<dbReference type="InterPro" id="IPR035979">
    <property type="entry name" value="RBD_domain_sf"/>
</dbReference>
<feature type="compositionally biased region" description="Basic and acidic residues" evidence="7">
    <location>
        <begin position="49"/>
        <end position="64"/>
    </location>
</feature>
<gene>
    <name evidence="9" type="ORF">CLEP1334_LOCUS5565</name>
</gene>
<dbReference type="CDD" id="cd12365">
    <property type="entry name" value="RRM_RNPS1"/>
    <property type="match status" value="1"/>
</dbReference>
<evidence type="ECO:0000256" key="3">
    <source>
        <dbReference type="ARBA" id="ARBA00022884"/>
    </source>
</evidence>
<keyword evidence="5" id="KW-0539">Nucleus</keyword>
<dbReference type="PROSITE" id="PS50102">
    <property type="entry name" value="RRM"/>
    <property type="match status" value="1"/>
</dbReference>
<organism evidence="9">
    <name type="scientific">Calcidiscus leptoporus</name>
    <dbReference type="NCBI Taxonomy" id="127549"/>
    <lineage>
        <taxon>Eukaryota</taxon>
        <taxon>Haptista</taxon>
        <taxon>Haptophyta</taxon>
        <taxon>Prymnesiophyceae</taxon>
        <taxon>Coccolithales</taxon>
        <taxon>Calcidiscaceae</taxon>
        <taxon>Calcidiscus</taxon>
    </lineage>
</organism>
<dbReference type="InterPro" id="IPR034201">
    <property type="entry name" value="RNPS1_RRM"/>
</dbReference>
<feature type="compositionally biased region" description="Low complexity" evidence="7">
    <location>
        <begin position="38"/>
        <end position="48"/>
    </location>
</feature>
<evidence type="ECO:0000256" key="6">
    <source>
        <dbReference type="PROSITE-ProRule" id="PRU00176"/>
    </source>
</evidence>
<evidence type="ECO:0000256" key="4">
    <source>
        <dbReference type="ARBA" id="ARBA00023187"/>
    </source>
</evidence>
<dbReference type="GO" id="GO:0000398">
    <property type="term" value="P:mRNA splicing, via spliceosome"/>
    <property type="evidence" value="ECO:0007669"/>
    <property type="project" value="TreeGrafter"/>
</dbReference>
<keyword evidence="4" id="KW-0508">mRNA splicing</keyword>
<dbReference type="InterPro" id="IPR012677">
    <property type="entry name" value="Nucleotide-bd_a/b_plait_sf"/>
</dbReference>
<sequence>MPPRSRSRSRSSYSYSDSRSRSASPKRSSPRRERKGGRSNSRSYSSSSENDRNRKGGEGRRGKAEQPNLVLHVTNLTRNVNADHLKEIFGNYGSVENVELAIDKNVLLPKGYAYVEFASRAVAEAAIEHMHGGVIDSSRVSVSLMGGGGWRPGQGPRGPPPSLPPRAGGAHADPRRRSPPRRERSPLRRVRSPPPRRPPPRRRSPSPLRRSPPRASYRGSGPPRRADNPNGARNRKRSDEESQS</sequence>
<dbReference type="GO" id="GO:0003723">
    <property type="term" value="F:RNA binding"/>
    <property type="evidence" value="ECO:0007669"/>
    <property type="project" value="UniProtKB-UniRule"/>
</dbReference>
<reference evidence="9" key="1">
    <citation type="submission" date="2021-01" db="EMBL/GenBank/DDBJ databases">
        <authorList>
            <person name="Corre E."/>
            <person name="Pelletier E."/>
            <person name="Niang G."/>
            <person name="Scheremetjew M."/>
            <person name="Finn R."/>
            <person name="Kale V."/>
            <person name="Holt S."/>
            <person name="Cochrane G."/>
            <person name="Meng A."/>
            <person name="Brown T."/>
            <person name="Cohen L."/>
        </authorList>
    </citation>
    <scope>NUCLEOTIDE SEQUENCE</scope>
    <source>
        <strain evidence="9">RCC1130</strain>
    </source>
</reference>
<keyword evidence="2" id="KW-0507">mRNA processing</keyword>
<name>A0A7S0ISX5_9EUKA</name>
<dbReference type="InterPro" id="IPR000504">
    <property type="entry name" value="RRM_dom"/>
</dbReference>
<feature type="compositionally biased region" description="Low complexity" evidence="7">
    <location>
        <begin position="10"/>
        <end position="27"/>
    </location>
</feature>
<proteinExistence type="predicted"/>
<protein>
    <recommendedName>
        <fullName evidence="8">RRM domain-containing protein</fullName>
    </recommendedName>
</protein>
<dbReference type="GO" id="GO:0061574">
    <property type="term" value="C:ASAP complex"/>
    <property type="evidence" value="ECO:0007669"/>
    <property type="project" value="TreeGrafter"/>
</dbReference>
<feature type="region of interest" description="Disordered" evidence="7">
    <location>
        <begin position="1"/>
        <end position="69"/>
    </location>
</feature>
<dbReference type="GO" id="GO:0005654">
    <property type="term" value="C:nucleoplasm"/>
    <property type="evidence" value="ECO:0007669"/>
    <property type="project" value="TreeGrafter"/>
</dbReference>
<dbReference type="PANTHER" id="PTHR15481:SF0">
    <property type="entry name" value="LD23870P-RELATED"/>
    <property type="match status" value="1"/>
</dbReference>
<feature type="compositionally biased region" description="Gly residues" evidence="7">
    <location>
        <begin position="145"/>
        <end position="156"/>
    </location>
</feature>
<dbReference type="PANTHER" id="PTHR15481">
    <property type="entry name" value="RIBONUCLEIC ACID BINDING PROTEIN S1"/>
    <property type="match status" value="1"/>
</dbReference>
<feature type="compositionally biased region" description="Basic and acidic residues" evidence="7">
    <location>
        <begin position="172"/>
        <end position="186"/>
    </location>
</feature>
<dbReference type="AlphaFoldDB" id="A0A7S0ISX5"/>
<feature type="region of interest" description="Disordered" evidence="7">
    <location>
        <begin position="145"/>
        <end position="244"/>
    </location>
</feature>
<evidence type="ECO:0000256" key="5">
    <source>
        <dbReference type="ARBA" id="ARBA00023242"/>
    </source>
</evidence>
<evidence type="ECO:0000256" key="1">
    <source>
        <dbReference type="ARBA" id="ARBA00004123"/>
    </source>
</evidence>
<feature type="compositionally biased region" description="Basic residues" evidence="7">
    <location>
        <begin position="28"/>
        <end position="37"/>
    </location>
</feature>
<dbReference type="SUPFAM" id="SSF54928">
    <property type="entry name" value="RNA-binding domain, RBD"/>
    <property type="match status" value="1"/>
</dbReference>
<accession>A0A7S0ISX5</accession>
<evidence type="ECO:0000256" key="2">
    <source>
        <dbReference type="ARBA" id="ARBA00022664"/>
    </source>
</evidence>
<dbReference type="GO" id="GO:0005737">
    <property type="term" value="C:cytoplasm"/>
    <property type="evidence" value="ECO:0007669"/>
    <property type="project" value="TreeGrafter"/>
</dbReference>
<evidence type="ECO:0000313" key="9">
    <source>
        <dbReference type="EMBL" id="CAD8530313.1"/>
    </source>
</evidence>
<comment type="subcellular location">
    <subcellularLocation>
        <location evidence="1">Nucleus</location>
    </subcellularLocation>
</comment>
<evidence type="ECO:0000256" key="7">
    <source>
        <dbReference type="SAM" id="MobiDB-lite"/>
    </source>
</evidence>
<keyword evidence="3 6" id="KW-0694">RNA-binding</keyword>
<dbReference type="EMBL" id="HBER01011175">
    <property type="protein sequence ID" value="CAD8530313.1"/>
    <property type="molecule type" value="Transcribed_RNA"/>
</dbReference>
<dbReference type="SMART" id="SM00360">
    <property type="entry name" value="RRM"/>
    <property type="match status" value="1"/>
</dbReference>
<feature type="domain" description="RRM" evidence="8">
    <location>
        <begin position="69"/>
        <end position="147"/>
    </location>
</feature>
<evidence type="ECO:0000259" key="8">
    <source>
        <dbReference type="PROSITE" id="PS50102"/>
    </source>
</evidence>
<dbReference type="Gene3D" id="3.30.70.330">
    <property type="match status" value="1"/>
</dbReference>
<dbReference type="Pfam" id="PF00076">
    <property type="entry name" value="RRM_1"/>
    <property type="match status" value="1"/>
</dbReference>